<dbReference type="GeneID" id="90837556"/>
<comment type="caution">
    <text evidence="2">The sequence shown here is derived from an EMBL/GenBank/DDBJ whole genome shotgun (WGS) entry which is preliminary data.</text>
</comment>
<keyword evidence="1" id="KW-0812">Transmembrane</keyword>
<evidence type="ECO:0000313" key="3">
    <source>
        <dbReference type="Proteomes" id="UP001387110"/>
    </source>
</evidence>
<protein>
    <recommendedName>
        <fullName evidence="4">BshB3 potential contributor to bacillithiol synthesis</fullName>
    </recommendedName>
</protein>
<feature type="transmembrane region" description="Helical" evidence="1">
    <location>
        <begin position="46"/>
        <end position="64"/>
    </location>
</feature>
<reference evidence="2 3" key="1">
    <citation type="submission" date="2023-12" db="EMBL/GenBank/DDBJ databases">
        <authorList>
            <person name="Easwaran N."/>
            <person name="Lazarus H.P.S."/>
        </authorList>
    </citation>
    <scope>NUCLEOTIDE SEQUENCE [LARGE SCALE GENOMIC DNA]</scope>
    <source>
        <strain evidence="2 3">VIT-2023</strain>
    </source>
</reference>
<keyword evidence="3" id="KW-1185">Reference proteome</keyword>
<dbReference type="RefSeq" id="WP_023466956.1">
    <property type="nucleotide sequence ID" value="NZ_FMYN01000003.1"/>
</dbReference>
<dbReference type="Proteomes" id="UP001387110">
    <property type="component" value="Unassembled WGS sequence"/>
</dbReference>
<evidence type="ECO:0000256" key="1">
    <source>
        <dbReference type="SAM" id="Phobius"/>
    </source>
</evidence>
<proteinExistence type="predicted"/>
<dbReference type="EMBL" id="JBAWKY010000003">
    <property type="protein sequence ID" value="MEI4463000.1"/>
    <property type="molecule type" value="Genomic_DNA"/>
</dbReference>
<evidence type="ECO:0008006" key="4">
    <source>
        <dbReference type="Google" id="ProtNLM"/>
    </source>
</evidence>
<organism evidence="2 3">
    <name type="scientific">Exiguobacterium indicum</name>
    <dbReference type="NCBI Taxonomy" id="296995"/>
    <lineage>
        <taxon>Bacteria</taxon>
        <taxon>Bacillati</taxon>
        <taxon>Bacillota</taxon>
        <taxon>Bacilli</taxon>
        <taxon>Bacillales</taxon>
        <taxon>Bacillales Family XII. Incertae Sedis</taxon>
        <taxon>Exiguobacterium</taxon>
    </lineage>
</organism>
<sequence>MLMLTLFWIALVICLVGLVFTLRIAKQPAEEKYDHKTSAKNMSWMYFIFLPIILILLGIFYYFLT</sequence>
<keyword evidence="1" id="KW-1133">Transmembrane helix</keyword>
<name>A0ABU8EJT4_9BACL</name>
<accession>A0ABU8EJT4</accession>
<feature type="transmembrane region" description="Helical" evidence="1">
    <location>
        <begin position="6"/>
        <end position="25"/>
    </location>
</feature>
<evidence type="ECO:0000313" key="2">
    <source>
        <dbReference type="EMBL" id="MEI4463000.1"/>
    </source>
</evidence>
<keyword evidence="1" id="KW-0472">Membrane</keyword>
<gene>
    <name evidence="2" type="ORF">SZL87_11230</name>
</gene>